<evidence type="ECO:0000313" key="21">
    <source>
        <dbReference type="Proteomes" id="UP001217500"/>
    </source>
</evidence>
<gene>
    <name evidence="20" type="ORF">PH603_15590</name>
</gene>
<dbReference type="InterPro" id="IPR025944">
    <property type="entry name" value="Sigma_54_int_dom_CS"/>
</dbReference>
<evidence type="ECO:0000256" key="10">
    <source>
        <dbReference type="ARBA" id="ARBA00023125"/>
    </source>
</evidence>
<accession>A0AAE9XTG0</accession>
<keyword evidence="7" id="KW-0067">ATP-binding</keyword>
<evidence type="ECO:0000259" key="19">
    <source>
        <dbReference type="PROSITE" id="PS50110"/>
    </source>
</evidence>
<keyword evidence="12" id="KW-0804">Transcription</keyword>
<dbReference type="SUPFAM" id="SSF52172">
    <property type="entry name" value="CheY-like"/>
    <property type="match status" value="1"/>
</dbReference>
<dbReference type="GO" id="GO:0005524">
    <property type="term" value="F:ATP binding"/>
    <property type="evidence" value="ECO:0007669"/>
    <property type="project" value="UniProtKB-KW"/>
</dbReference>
<evidence type="ECO:0000313" key="20">
    <source>
        <dbReference type="EMBL" id="WCL53960.1"/>
    </source>
</evidence>
<dbReference type="Gene3D" id="1.10.10.60">
    <property type="entry name" value="Homeodomain-like"/>
    <property type="match status" value="1"/>
</dbReference>
<keyword evidence="11" id="KW-0010">Activator</keyword>
<dbReference type="Pfam" id="PF25601">
    <property type="entry name" value="AAA_lid_14"/>
    <property type="match status" value="1"/>
</dbReference>
<keyword evidence="3" id="KW-0963">Cytoplasm</keyword>
<evidence type="ECO:0000256" key="11">
    <source>
        <dbReference type="ARBA" id="ARBA00023159"/>
    </source>
</evidence>
<evidence type="ECO:0000256" key="8">
    <source>
        <dbReference type="ARBA" id="ARBA00023012"/>
    </source>
</evidence>
<dbReference type="PROSITE" id="PS50110">
    <property type="entry name" value="RESPONSE_REGULATORY"/>
    <property type="match status" value="1"/>
</dbReference>
<dbReference type="KEGG" id="gso:PH603_15590"/>
<evidence type="ECO:0000256" key="7">
    <source>
        <dbReference type="ARBA" id="ARBA00022840"/>
    </source>
</evidence>
<dbReference type="CDD" id="cd00009">
    <property type="entry name" value="AAA"/>
    <property type="match status" value="1"/>
</dbReference>
<dbReference type="SMART" id="SM00448">
    <property type="entry name" value="REC"/>
    <property type="match status" value="1"/>
</dbReference>
<keyword evidence="8" id="KW-0902">Two-component regulatory system</keyword>
<proteinExistence type="predicted"/>
<dbReference type="Gene3D" id="3.40.50.2300">
    <property type="match status" value="1"/>
</dbReference>
<evidence type="ECO:0000256" key="17">
    <source>
        <dbReference type="PROSITE-ProRule" id="PRU00169"/>
    </source>
</evidence>
<dbReference type="InterPro" id="IPR025662">
    <property type="entry name" value="Sigma_54_int_dom_ATP-bd_1"/>
</dbReference>
<dbReference type="PANTHER" id="PTHR32071">
    <property type="entry name" value="TRANSCRIPTIONAL REGULATORY PROTEIN"/>
    <property type="match status" value="1"/>
</dbReference>
<dbReference type="InterPro" id="IPR002078">
    <property type="entry name" value="Sigma_54_int"/>
</dbReference>
<dbReference type="InterPro" id="IPR025943">
    <property type="entry name" value="Sigma_54_int_dom_ATP-bd_2"/>
</dbReference>
<dbReference type="Pfam" id="PF00072">
    <property type="entry name" value="Response_reg"/>
    <property type="match status" value="1"/>
</dbReference>
<dbReference type="InterPro" id="IPR009057">
    <property type="entry name" value="Homeodomain-like_sf"/>
</dbReference>
<dbReference type="PROSITE" id="PS00688">
    <property type="entry name" value="SIGMA54_INTERACT_3"/>
    <property type="match status" value="1"/>
</dbReference>
<dbReference type="Pfam" id="PF00158">
    <property type="entry name" value="Sigma54_activat"/>
    <property type="match status" value="1"/>
</dbReference>
<name>A0AAE9XTG0_9PROT</name>
<organism evidence="20 21">
    <name type="scientific">Gimibacter soli</name>
    <dbReference type="NCBI Taxonomy" id="3024400"/>
    <lineage>
        <taxon>Bacteria</taxon>
        <taxon>Pseudomonadati</taxon>
        <taxon>Pseudomonadota</taxon>
        <taxon>Alphaproteobacteria</taxon>
        <taxon>Kordiimonadales</taxon>
        <taxon>Temperatibacteraceae</taxon>
        <taxon>Gimibacter</taxon>
    </lineage>
</organism>
<evidence type="ECO:0000256" key="6">
    <source>
        <dbReference type="ARBA" id="ARBA00022741"/>
    </source>
</evidence>
<dbReference type="AlphaFoldDB" id="A0AAE9XTG0"/>
<dbReference type="Gene3D" id="3.40.50.300">
    <property type="entry name" value="P-loop containing nucleotide triphosphate hydrolases"/>
    <property type="match status" value="1"/>
</dbReference>
<dbReference type="GO" id="GO:0043565">
    <property type="term" value="F:sequence-specific DNA binding"/>
    <property type="evidence" value="ECO:0007669"/>
    <property type="project" value="InterPro"/>
</dbReference>
<feature type="domain" description="Response regulatory" evidence="19">
    <location>
        <begin position="5"/>
        <end position="122"/>
    </location>
</feature>
<dbReference type="FunFam" id="3.40.50.2300:FF:000001">
    <property type="entry name" value="DNA-binding response regulator PhoB"/>
    <property type="match status" value="1"/>
</dbReference>
<evidence type="ECO:0000256" key="9">
    <source>
        <dbReference type="ARBA" id="ARBA00023015"/>
    </source>
</evidence>
<evidence type="ECO:0000256" key="3">
    <source>
        <dbReference type="ARBA" id="ARBA00022490"/>
    </source>
</evidence>
<dbReference type="SUPFAM" id="SSF52540">
    <property type="entry name" value="P-loop containing nucleoside triphosphate hydrolases"/>
    <property type="match status" value="1"/>
</dbReference>
<dbReference type="InterPro" id="IPR058031">
    <property type="entry name" value="AAA_lid_NorR"/>
</dbReference>
<dbReference type="FunFam" id="3.40.50.300:FF:000006">
    <property type="entry name" value="DNA-binding transcriptional regulator NtrC"/>
    <property type="match status" value="1"/>
</dbReference>
<dbReference type="Gene3D" id="1.10.8.60">
    <property type="match status" value="1"/>
</dbReference>
<dbReference type="GO" id="GO:0000160">
    <property type="term" value="P:phosphorelay signal transduction system"/>
    <property type="evidence" value="ECO:0007669"/>
    <property type="project" value="UniProtKB-KW"/>
</dbReference>
<dbReference type="PANTHER" id="PTHR32071:SF95">
    <property type="entry name" value="DNA-BINDING TRANSCRIPTIONAL REGULATOR NTRC"/>
    <property type="match status" value="1"/>
</dbReference>
<evidence type="ECO:0000256" key="5">
    <source>
        <dbReference type="ARBA" id="ARBA00022553"/>
    </source>
</evidence>
<keyword evidence="10" id="KW-0238">DNA-binding</keyword>
<dbReference type="SMART" id="SM00382">
    <property type="entry name" value="AAA"/>
    <property type="match status" value="1"/>
</dbReference>
<dbReference type="InterPro" id="IPR002197">
    <property type="entry name" value="HTH_Fis"/>
</dbReference>
<dbReference type="GO" id="GO:0006355">
    <property type="term" value="P:regulation of DNA-templated transcription"/>
    <property type="evidence" value="ECO:0007669"/>
    <property type="project" value="InterPro"/>
</dbReference>
<evidence type="ECO:0000256" key="4">
    <source>
        <dbReference type="ARBA" id="ARBA00022491"/>
    </source>
</evidence>
<keyword evidence="5 17" id="KW-0597">Phosphoprotein</keyword>
<evidence type="ECO:0000256" key="16">
    <source>
        <dbReference type="ARBA" id="ARBA00043886"/>
    </source>
</evidence>
<dbReference type="Pfam" id="PF02954">
    <property type="entry name" value="HTH_8"/>
    <property type="match status" value="1"/>
</dbReference>
<keyword evidence="13" id="KW-0535">Nitrogen fixation</keyword>
<dbReference type="InterPro" id="IPR003593">
    <property type="entry name" value="AAA+_ATPase"/>
</dbReference>
<comment type="function">
    <text evidence="16">Member of the two-component regulatory system NtrB/NtrC, which controls expression of the nitrogen-regulated (ntr) genes in response to nitrogen limitation. Phosphorylated NtrC binds directly to DNA and stimulates the formation of open promoter-sigma54-RNA polymerase complexes.</text>
</comment>
<dbReference type="PROSITE" id="PS00676">
    <property type="entry name" value="SIGMA54_INTERACT_2"/>
    <property type="match status" value="1"/>
</dbReference>
<dbReference type="InterPro" id="IPR001789">
    <property type="entry name" value="Sig_transdc_resp-reg_receiver"/>
</dbReference>
<evidence type="ECO:0000256" key="1">
    <source>
        <dbReference type="ARBA" id="ARBA00004496"/>
    </source>
</evidence>
<evidence type="ECO:0000259" key="18">
    <source>
        <dbReference type="PROSITE" id="PS50045"/>
    </source>
</evidence>
<dbReference type="PRINTS" id="PR01590">
    <property type="entry name" value="HTHFIS"/>
</dbReference>
<sequence>MGMKRVLLVEDEATQLHLLQSMVSRAGYEIETATNGQEAVTRLMRADAPKIDVVLLDLMMPGMDGIEVLQKIRPSMPGMPVVMLTAHSSIKTVVEAMRAGANDFISKPASAERIRTAIAAAIETSSLVGEIAPMTAKLSRPKEGFKNLIGASRPMLHAVHLAEKAASASIPVLIDGESGVGKEVFARAIHEASDRQNGPFVAVNCGAIPENLVESILFGHEKGSFTGAIERRVGKFQEAEGGTLFLDEVGELPLDMQVKLLRVLQEKEIDPVGGRQPVKLNIRVISATNRNLADLVAAGTFREDLYYRLNVFPINLPSLRERMSDVPALVDHFLDQISEMEQMPRKNVSPSALEMLSGYNWPGNIRQLQNAIFRAVIMSEGKELQPVDFAHMINSPTEMKGGNNTIPFPVRPTIAHSGPGAGVILDIAGDDGHIRSMAEIEAEVIAATIDRYNGRMAEVARRLGIGRSTLYRKVAEYHIDLAAE</sequence>
<evidence type="ECO:0000256" key="2">
    <source>
        <dbReference type="ARBA" id="ARBA00019059"/>
    </source>
</evidence>
<evidence type="ECO:0000256" key="15">
    <source>
        <dbReference type="ARBA" id="ARBA00031910"/>
    </source>
</evidence>
<keyword evidence="4" id="KW-0678">Repressor</keyword>
<keyword evidence="21" id="KW-1185">Reference proteome</keyword>
<protein>
    <recommendedName>
        <fullName evidence="2">DNA-binding transcriptional regulator NtrC</fullName>
    </recommendedName>
    <alternativeName>
        <fullName evidence="14">Nitrogen regulation protein NR(I)</fullName>
    </alternativeName>
    <alternativeName>
        <fullName evidence="15">Nitrogen regulator I</fullName>
    </alternativeName>
</protein>
<keyword evidence="6" id="KW-0547">Nucleotide-binding</keyword>
<dbReference type="PROSITE" id="PS50045">
    <property type="entry name" value="SIGMA54_INTERACT_4"/>
    <property type="match status" value="1"/>
</dbReference>
<dbReference type="InterPro" id="IPR027417">
    <property type="entry name" value="P-loop_NTPase"/>
</dbReference>
<dbReference type="EMBL" id="CP116805">
    <property type="protein sequence ID" value="WCL53960.1"/>
    <property type="molecule type" value="Genomic_DNA"/>
</dbReference>
<dbReference type="GO" id="GO:0005737">
    <property type="term" value="C:cytoplasm"/>
    <property type="evidence" value="ECO:0007669"/>
    <property type="project" value="UniProtKB-SubCell"/>
</dbReference>
<reference evidence="20" key="1">
    <citation type="submission" date="2023-01" db="EMBL/GenBank/DDBJ databases">
        <title>The genome sequence of Kordiimonadaceae bacterium 6D33.</title>
        <authorList>
            <person name="Liu Y."/>
        </authorList>
    </citation>
    <scope>NUCLEOTIDE SEQUENCE</scope>
    <source>
        <strain evidence="20">6D33</strain>
    </source>
</reference>
<evidence type="ECO:0000256" key="12">
    <source>
        <dbReference type="ARBA" id="ARBA00023163"/>
    </source>
</evidence>
<dbReference type="CDD" id="cd00156">
    <property type="entry name" value="REC"/>
    <property type="match status" value="1"/>
</dbReference>
<comment type="subcellular location">
    <subcellularLocation>
        <location evidence="1">Cytoplasm</location>
    </subcellularLocation>
</comment>
<feature type="modified residue" description="4-aspartylphosphate" evidence="17">
    <location>
        <position position="57"/>
    </location>
</feature>
<dbReference type="InterPro" id="IPR011006">
    <property type="entry name" value="CheY-like_superfamily"/>
</dbReference>
<keyword evidence="9" id="KW-0805">Transcription regulation</keyword>
<dbReference type="PROSITE" id="PS00675">
    <property type="entry name" value="SIGMA54_INTERACT_1"/>
    <property type="match status" value="1"/>
</dbReference>
<dbReference type="Proteomes" id="UP001217500">
    <property type="component" value="Chromosome"/>
</dbReference>
<evidence type="ECO:0000256" key="13">
    <source>
        <dbReference type="ARBA" id="ARBA00023231"/>
    </source>
</evidence>
<evidence type="ECO:0000256" key="14">
    <source>
        <dbReference type="ARBA" id="ARBA00029881"/>
    </source>
</evidence>
<feature type="domain" description="Sigma-54 factor interaction" evidence="18">
    <location>
        <begin position="148"/>
        <end position="377"/>
    </location>
</feature>
<dbReference type="RefSeq" id="WP_289503680.1">
    <property type="nucleotide sequence ID" value="NZ_CP116805.1"/>
</dbReference>
<dbReference type="SUPFAM" id="SSF46689">
    <property type="entry name" value="Homeodomain-like"/>
    <property type="match status" value="1"/>
</dbReference>